<feature type="region of interest" description="Disordered" evidence="1">
    <location>
        <begin position="1"/>
        <end position="111"/>
    </location>
</feature>
<evidence type="ECO:0000313" key="2">
    <source>
        <dbReference type="EMBL" id="RVW39251.1"/>
    </source>
</evidence>
<evidence type="ECO:0000313" key="3">
    <source>
        <dbReference type="Proteomes" id="UP000288805"/>
    </source>
</evidence>
<name>A0A438DUV0_VITVI</name>
<comment type="caution">
    <text evidence="2">The sequence shown here is derived from an EMBL/GenBank/DDBJ whole genome shotgun (WGS) entry which is preliminary data.</text>
</comment>
<sequence length="111" mass="12349">MAPSHRKKTVGKRTTTESSPPGDRKIKRRKRGVIPEACNVRPHEPHTPMPQALREKSSDSTHFSAKRQRDRRSQLSNSMSARLGPQEPGRPRPPIATTGATRPDPMVTPVV</sequence>
<gene>
    <name evidence="2" type="ORF">CK203_085070</name>
</gene>
<dbReference type="EMBL" id="QGNW01001490">
    <property type="protein sequence ID" value="RVW39251.1"/>
    <property type="molecule type" value="Genomic_DNA"/>
</dbReference>
<organism evidence="2 3">
    <name type="scientific">Vitis vinifera</name>
    <name type="common">Grape</name>
    <dbReference type="NCBI Taxonomy" id="29760"/>
    <lineage>
        <taxon>Eukaryota</taxon>
        <taxon>Viridiplantae</taxon>
        <taxon>Streptophyta</taxon>
        <taxon>Embryophyta</taxon>
        <taxon>Tracheophyta</taxon>
        <taxon>Spermatophyta</taxon>
        <taxon>Magnoliopsida</taxon>
        <taxon>eudicotyledons</taxon>
        <taxon>Gunneridae</taxon>
        <taxon>Pentapetalae</taxon>
        <taxon>rosids</taxon>
        <taxon>Vitales</taxon>
        <taxon>Vitaceae</taxon>
        <taxon>Viteae</taxon>
        <taxon>Vitis</taxon>
    </lineage>
</organism>
<dbReference type="AlphaFoldDB" id="A0A438DUV0"/>
<accession>A0A438DUV0</accession>
<dbReference type="Proteomes" id="UP000288805">
    <property type="component" value="Unassembled WGS sequence"/>
</dbReference>
<feature type="compositionally biased region" description="Basic residues" evidence="1">
    <location>
        <begin position="1"/>
        <end position="11"/>
    </location>
</feature>
<evidence type="ECO:0000256" key="1">
    <source>
        <dbReference type="SAM" id="MobiDB-lite"/>
    </source>
</evidence>
<protein>
    <submittedName>
        <fullName evidence="2">Uncharacterized protein</fullName>
    </submittedName>
</protein>
<reference evidence="2 3" key="1">
    <citation type="journal article" date="2018" name="PLoS Genet.">
        <title>Population sequencing reveals clonal diversity and ancestral inbreeding in the grapevine cultivar Chardonnay.</title>
        <authorList>
            <person name="Roach M.J."/>
            <person name="Johnson D.L."/>
            <person name="Bohlmann J."/>
            <person name="van Vuuren H.J."/>
            <person name="Jones S.J."/>
            <person name="Pretorius I.S."/>
            <person name="Schmidt S.A."/>
            <person name="Borneman A.R."/>
        </authorList>
    </citation>
    <scope>NUCLEOTIDE SEQUENCE [LARGE SCALE GENOMIC DNA]</scope>
    <source>
        <strain evidence="3">cv. Chardonnay</strain>
        <tissue evidence="2">Leaf</tissue>
    </source>
</reference>
<proteinExistence type="predicted"/>